<dbReference type="GeneID" id="107112097"/>
<reference evidence="2" key="1">
    <citation type="submission" date="2025-08" db="UniProtKB">
        <authorList>
            <consortium name="RefSeq"/>
        </authorList>
    </citation>
    <scope>IDENTIFICATION</scope>
</reference>
<dbReference type="PANTHER" id="PTHR28398">
    <property type="entry name" value="SYNAPTONEMAL COMPLEX CENTRAL ELEMENT PROTEIN 2"/>
    <property type="match status" value="1"/>
</dbReference>
<feature type="non-terminal residue" evidence="2">
    <location>
        <position position="1"/>
    </location>
</feature>
<dbReference type="PANTHER" id="PTHR28398:SF1">
    <property type="entry name" value="SYNAPTONEMAL COMPLEX CENTRAL ELEMENT PROTEIN 2"/>
    <property type="match status" value="1"/>
</dbReference>
<keyword evidence="1" id="KW-1185">Reference proteome</keyword>
<proteinExistence type="predicted"/>
<evidence type="ECO:0000313" key="1">
    <source>
        <dbReference type="Proteomes" id="UP000694871"/>
    </source>
</evidence>
<organism evidence="1 2">
    <name type="scientific">Gekko japonicus</name>
    <name type="common">Schlegel's Japanese gecko</name>
    <dbReference type="NCBI Taxonomy" id="146911"/>
    <lineage>
        <taxon>Eukaryota</taxon>
        <taxon>Metazoa</taxon>
        <taxon>Chordata</taxon>
        <taxon>Craniata</taxon>
        <taxon>Vertebrata</taxon>
        <taxon>Euteleostomi</taxon>
        <taxon>Lepidosauria</taxon>
        <taxon>Squamata</taxon>
        <taxon>Bifurcata</taxon>
        <taxon>Gekkota</taxon>
        <taxon>Gekkonidae</taxon>
        <taxon>Gekkoninae</taxon>
        <taxon>Gekko</taxon>
    </lineage>
</organism>
<dbReference type="RefSeq" id="XP_015268656.1">
    <property type="nucleotide sequence ID" value="XM_015413170.1"/>
</dbReference>
<accession>A0ABM1K4L9</accession>
<sequence length="102" mass="12040">IALDSTTESLQERTQQLIDKINENRKKDHMLMNNFRESLLMKVSALAEKLEERVFLAYDHNNKIIQDKVQEFSDVMGRIKQIEAELKQVCHTVEMLYKDLCI</sequence>
<evidence type="ECO:0000313" key="2">
    <source>
        <dbReference type="RefSeq" id="XP_015268656.1"/>
    </source>
</evidence>
<gene>
    <name evidence="2" type="primary">SYCE2</name>
</gene>
<dbReference type="InterPro" id="IPR034609">
    <property type="entry name" value="Syce2"/>
</dbReference>
<dbReference type="Proteomes" id="UP000694871">
    <property type="component" value="Unplaced"/>
</dbReference>
<name>A0ABM1K4L9_GEKJA</name>
<protein>
    <submittedName>
        <fullName evidence="2">Synaptonemal complex central element protein 2</fullName>
    </submittedName>
</protein>